<dbReference type="InterPro" id="IPR011652">
    <property type="entry name" value="MORN_2"/>
</dbReference>
<name>A0ABT0K3J6_9ACTN</name>
<dbReference type="Pfam" id="PF07661">
    <property type="entry name" value="MORN_2"/>
    <property type="match status" value="3"/>
</dbReference>
<gene>
    <name evidence="1" type="ORF">MXD59_21795</name>
</gene>
<accession>A0ABT0K3J6</accession>
<keyword evidence="2" id="KW-1185">Reference proteome</keyword>
<dbReference type="EMBL" id="JALKFT010000032">
    <property type="protein sequence ID" value="MCK9878371.1"/>
    <property type="molecule type" value="Genomic_DNA"/>
</dbReference>
<reference evidence="1 2" key="1">
    <citation type="submission" date="2022-04" db="EMBL/GenBank/DDBJ databases">
        <title>Genome diversity in the genus Frankia.</title>
        <authorList>
            <person name="Carlos-Shanley C."/>
            <person name="Hahn D."/>
        </authorList>
    </citation>
    <scope>NUCLEOTIDE SEQUENCE [LARGE SCALE GENOMIC DNA]</scope>
    <source>
        <strain evidence="1 2">Ag45/Mut15</strain>
    </source>
</reference>
<dbReference type="Proteomes" id="UP001201873">
    <property type="component" value="Unassembled WGS sequence"/>
</dbReference>
<evidence type="ECO:0000313" key="1">
    <source>
        <dbReference type="EMBL" id="MCK9878371.1"/>
    </source>
</evidence>
<comment type="caution">
    <text evidence="1">The sequence shown here is derived from an EMBL/GenBank/DDBJ whole genome shotgun (WGS) entry which is preliminary data.</text>
</comment>
<proteinExistence type="predicted"/>
<evidence type="ECO:0000313" key="2">
    <source>
        <dbReference type="Proteomes" id="UP001201873"/>
    </source>
</evidence>
<dbReference type="Gene3D" id="2.20.110.10">
    <property type="entry name" value="Histone H3 K4-specific methyltransferase SET7/9 N-terminal domain"/>
    <property type="match status" value="1"/>
</dbReference>
<dbReference type="RefSeq" id="WP_248826487.1">
    <property type="nucleotide sequence ID" value="NZ_JALKFT010000032.1"/>
</dbReference>
<evidence type="ECO:0008006" key="3">
    <source>
        <dbReference type="Google" id="ProtNLM"/>
    </source>
</evidence>
<dbReference type="SUPFAM" id="SSF82185">
    <property type="entry name" value="Histone H3 K4-specific methyltransferase SET7/9 N-terminal domain"/>
    <property type="match status" value="1"/>
</dbReference>
<organism evidence="1 2">
    <name type="scientific">Frankia umida</name>
    <dbReference type="NCBI Taxonomy" id="573489"/>
    <lineage>
        <taxon>Bacteria</taxon>
        <taxon>Bacillati</taxon>
        <taxon>Actinomycetota</taxon>
        <taxon>Actinomycetes</taxon>
        <taxon>Frankiales</taxon>
        <taxon>Frankiaceae</taxon>
        <taxon>Frankia</taxon>
    </lineage>
</organism>
<protein>
    <recommendedName>
        <fullName evidence="3">MORN variant repeat protein</fullName>
    </recommendedName>
</protein>
<sequence>MEVNSSQTVNMDDIEYTDDLFVTFEGKLFTGQAVDYYKNGQICKTETYKGGRKSGVERSFYADGSIKSEHENIDGGWEGVGRTWFPNGQLKSETRYRRGVVLEEILWAEDGARVK</sequence>